<dbReference type="Proteomes" id="UP000630936">
    <property type="component" value="Unassembled WGS sequence"/>
</dbReference>
<dbReference type="InterPro" id="IPR053446">
    <property type="entry name" value="DPA-CoA_Synthase"/>
</dbReference>
<evidence type="ECO:0000256" key="1">
    <source>
        <dbReference type="ARBA" id="ARBA00005531"/>
    </source>
</evidence>
<dbReference type="Pfam" id="PF00195">
    <property type="entry name" value="Chal_sti_synt_N"/>
    <property type="match status" value="1"/>
</dbReference>
<dbReference type="PANTHER" id="PTHR11877:SF46">
    <property type="entry name" value="TYPE III POLYKETIDE SYNTHASE A"/>
    <property type="match status" value="1"/>
</dbReference>
<evidence type="ECO:0000313" key="7">
    <source>
        <dbReference type="EMBL" id="GGZ62280.1"/>
    </source>
</evidence>
<dbReference type="InterPro" id="IPR016039">
    <property type="entry name" value="Thiolase-like"/>
</dbReference>
<feature type="active site" description="Acyl-thioester intermediate" evidence="3">
    <location>
        <position position="190"/>
    </location>
</feature>
<feature type="region of interest" description="Disordered" evidence="4">
    <location>
        <begin position="1"/>
        <end position="47"/>
    </location>
</feature>
<feature type="domain" description="Chalcone/stilbene synthase N-terminal" evidence="5">
    <location>
        <begin position="127"/>
        <end position="248"/>
    </location>
</feature>
<keyword evidence="2" id="KW-0808">Transferase</keyword>
<evidence type="ECO:0000256" key="2">
    <source>
        <dbReference type="ARBA" id="ARBA00022679"/>
    </source>
</evidence>
<feature type="compositionally biased region" description="Basic and acidic residues" evidence="4">
    <location>
        <begin position="29"/>
        <end position="41"/>
    </location>
</feature>
<evidence type="ECO:0000259" key="6">
    <source>
        <dbReference type="Pfam" id="PF02797"/>
    </source>
</evidence>
<keyword evidence="8" id="KW-1185">Reference proteome</keyword>
<dbReference type="FunFam" id="3.40.47.10:FF:000014">
    <property type="entry name" value="Chalcone synthase 1"/>
    <property type="match status" value="1"/>
</dbReference>
<evidence type="ECO:0000256" key="4">
    <source>
        <dbReference type="SAM" id="MobiDB-lite"/>
    </source>
</evidence>
<dbReference type="InterPro" id="IPR012328">
    <property type="entry name" value="Chalcone/stilbene_synt_C"/>
</dbReference>
<dbReference type="PANTHER" id="PTHR11877">
    <property type="entry name" value="HYDROXYMETHYLGLUTARYL-COA SYNTHASE"/>
    <property type="match status" value="1"/>
</dbReference>
<proteinExistence type="inferred from homology"/>
<dbReference type="EMBL" id="BMWG01000034">
    <property type="protein sequence ID" value="GGZ62280.1"/>
    <property type="molecule type" value="Genomic_DNA"/>
</dbReference>
<evidence type="ECO:0000256" key="3">
    <source>
        <dbReference type="PIRSR" id="PIRSR000451-1"/>
    </source>
</evidence>
<reference evidence="7" key="2">
    <citation type="submission" date="2020-09" db="EMBL/GenBank/DDBJ databases">
        <authorList>
            <person name="Sun Q."/>
            <person name="Ohkuma M."/>
        </authorList>
    </citation>
    <scope>NUCLEOTIDE SEQUENCE</scope>
    <source>
        <strain evidence="7">JCM 4988</strain>
    </source>
</reference>
<dbReference type="CDD" id="cd00831">
    <property type="entry name" value="CHS_like"/>
    <property type="match status" value="1"/>
</dbReference>
<evidence type="ECO:0000259" key="5">
    <source>
        <dbReference type="Pfam" id="PF00195"/>
    </source>
</evidence>
<comment type="similarity">
    <text evidence="1">Belongs to the thiolase-like superfamily. Chalcone/stilbene synthases family.</text>
</comment>
<dbReference type="AlphaFoldDB" id="A0A918QNL3"/>
<gene>
    <name evidence="7" type="primary">pks18</name>
    <name evidence="7" type="ORF">GCM10010387_64710</name>
</gene>
<dbReference type="Gene3D" id="3.40.47.10">
    <property type="match status" value="2"/>
</dbReference>
<dbReference type="InterPro" id="IPR011141">
    <property type="entry name" value="Polyketide_synthase_type-III"/>
</dbReference>
<dbReference type="GO" id="GO:0016747">
    <property type="term" value="F:acyltransferase activity, transferring groups other than amino-acyl groups"/>
    <property type="evidence" value="ECO:0007669"/>
    <property type="project" value="InterPro"/>
</dbReference>
<accession>A0A918QNL3</accession>
<dbReference type="PIRSF" id="PIRSF000451">
    <property type="entry name" value="PKS_III"/>
    <property type="match status" value="1"/>
</dbReference>
<dbReference type="InterPro" id="IPR001099">
    <property type="entry name" value="Chalcone/stilbene_synt_N"/>
</dbReference>
<name>A0A918QNL3_9ACTN</name>
<dbReference type="GO" id="GO:0030639">
    <property type="term" value="P:polyketide biosynthetic process"/>
    <property type="evidence" value="ECO:0007669"/>
    <property type="project" value="TreeGrafter"/>
</dbReference>
<reference evidence="7" key="1">
    <citation type="journal article" date="2014" name="Int. J. Syst. Evol. Microbiol.">
        <title>Complete genome sequence of Corynebacterium casei LMG S-19264T (=DSM 44701T), isolated from a smear-ripened cheese.</title>
        <authorList>
            <consortium name="US DOE Joint Genome Institute (JGI-PGF)"/>
            <person name="Walter F."/>
            <person name="Albersmeier A."/>
            <person name="Kalinowski J."/>
            <person name="Ruckert C."/>
        </authorList>
    </citation>
    <scope>NUCLEOTIDE SEQUENCE</scope>
    <source>
        <strain evidence="7">JCM 4988</strain>
    </source>
</reference>
<dbReference type="SUPFAM" id="SSF53901">
    <property type="entry name" value="Thiolase-like"/>
    <property type="match status" value="1"/>
</dbReference>
<organism evidence="7 8">
    <name type="scientific">Streptomyces inusitatus</name>
    <dbReference type="NCBI Taxonomy" id="68221"/>
    <lineage>
        <taxon>Bacteria</taxon>
        <taxon>Bacillati</taxon>
        <taxon>Actinomycetota</taxon>
        <taxon>Actinomycetes</taxon>
        <taxon>Kitasatosporales</taxon>
        <taxon>Streptomycetaceae</taxon>
        <taxon>Streptomyces</taxon>
    </lineage>
</organism>
<feature type="domain" description="Chalcone/stilbene synthase C-terminal" evidence="6">
    <location>
        <begin position="269"/>
        <end position="405"/>
    </location>
</feature>
<protein>
    <submittedName>
        <fullName evidence="7">Alpha-pyrone synthesis polyketide synthase-like Pks18</fullName>
    </submittedName>
</protein>
<evidence type="ECO:0000313" key="8">
    <source>
        <dbReference type="Proteomes" id="UP000630936"/>
    </source>
</evidence>
<dbReference type="NCBIfam" id="NF042429">
    <property type="entry name" value="DHPHCoAsyn_DpgA"/>
    <property type="match status" value="1"/>
</dbReference>
<dbReference type="Pfam" id="PF02797">
    <property type="entry name" value="Chal_sti_synt_C"/>
    <property type="match status" value="1"/>
</dbReference>
<comment type="caution">
    <text evidence="7">The sequence shown here is derived from an EMBL/GenBank/DDBJ whole genome shotgun (WGS) entry which is preliminary data.</text>
</comment>
<sequence length="406" mass="43218">MGVDVPLTISIEQPAIPGADTDDSTGSSDRTENTDDTENQRALRTATATGPYLPLAPRIVGVGTSATATSYTQREVLDAFHIDDPKIRGVFLNSAIDRRHLTLPAEDAHGVRQPEPQGDLLDKHKALAIEMGAEALRTCLKRAGAELSDLRHLCCVTSTGFLTPGLSALLIRELGIDRHCSRSDIVGMGCNAGLNALGVVSGWAAAHPGELAVVLCSEACSAAYAMDSTMRTAVVNSLFGDGSGAVALIAGGEESPAAQEGPRVLKFASTIIPEAADAMRYDWDRTQGRFSFFLDPQIPYVVGAHAELTVDRLLAGTGLRRSDIKHWLVHSGGKKVIDAVIVNLGLTRHDLRHTVGVLRDYGNVSSGSFLFSYERLLDEQVTAPGDHGVLMTMGPGSTIETALVRW</sequence>